<dbReference type="SUPFAM" id="SSF51735">
    <property type="entry name" value="NAD(P)-binding Rossmann-fold domains"/>
    <property type="match status" value="1"/>
</dbReference>
<dbReference type="PANTHER" id="PTHR24321:SF8">
    <property type="entry name" value="ESTRADIOL 17-BETA-DEHYDROGENASE 8-RELATED"/>
    <property type="match status" value="1"/>
</dbReference>
<evidence type="ECO:0000256" key="1">
    <source>
        <dbReference type="ARBA" id="ARBA00006484"/>
    </source>
</evidence>
<dbReference type="Proteomes" id="UP000186108">
    <property type="component" value="Plasmid pR1CP1"/>
</dbReference>
<dbReference type="FunFam" id="3.40.50.720:FF:000084">
    <property type="entry name" value="Short-chain dehydrogenase reductase"/>
    <property type="match status" value="1"/>
</dbReference>
<dbReference type="RefSeq" id="WP_065493522.1">
    <property type="nucleotide sequence ID" value="NZ_CP009112.1"/>
</dbReference>
<organism evidence="5 6">
    <name type="scientific">Rhodococcus opacus</name>
    <name type="common">Nocardia opaca</name>
    <dbReference type="NCBI Taxonomy" id="37919"/>
    <lineage>
        <taxon>Bacteria</taxon>
        <taxon>Bacillati</taxon>
        <taxon>Actinomycetota</taxon>
        <taxon>Actinomycetes</taxon>
        <taxon>Mycobacteriales</taxon>
        <taxon>Nocardiaceae</taxon>
        <taxon>Rhodococcus</taxon>
    </lineage>
</organism>
<dbReference type="EMBL" id="CP009112">
    <property type="protein sequence ID" value="ANS31987.1"/>
    <property type="molecule type" value="Genomic_DNA"/>
</dbReference>
<gene>
    <name evidence="5" type="ORF">R1CP_36905</name>
</gene>
<protein>
    <submittedName>
        <fullName evidence="5">Putative oxidoreductase</fullName>
        <ecNumber evidence="5">1.-.-.-</ecNumber>
    </submittedName>
</protein>
<dbReference type="Pfam" id="PF00106">
    <property type="entry name" value="adh_short"/>
    <property type="match status" value="1"/>
</dbReference>
<dbReference type="Gene3D" id="3.40.50.720">
    <property type="entry name" value="NAD(P)-binding Rossmann-like Domain"/>
    <property type="match status" value="1"/>
</dbReference>
<dbReference type="AlphaFoldDB" id="A0A1B1KHA2"/>
<evidence type="ECO:0000256" key="4">
    <source>
        <dbReference type="RuleBase" id="RU000363"/>
    </source>
</evidence>
<evidence type="ECO:0000313" key="5">
    <source>
        <dbReference type="EMBL" id="ANS31987.1"/>
    </source>
</evidence>
<comment type="similarity">
    <text evidence="1 4">Belongs to the short-chain dehydrogenases/reductases (SDR) family.</text>
</comment>
<dbReference type="NCBIfam" id="NF009467">
    <property type="entry name" value="PRK12826.1-3"/>
    <property type="match status" value="1"/>
</dbReference>
<proteinExistence type="inferred from homology"/>
<dbReference type="InterPro" id="IPR002347">
    <property type="entry name" value="SDR_fam"/>
</dbReference>
<dbReference type="NCBIfam" id="TIGR03971">
    <property type="entry name" value="SDR_subfam_1"/>
    <property type="match status" value="1"/>
</dbReference>
<evidence type="ECO:0000313" key="6">
    <source>
        <dbReference type="Proteomes" id="UP000186108"/>
    </source>
</evidence>
<dbReference type="InterPro" id="IPR023985">
    <property type="entry name" value="SDR_subfam_1"/>
</dbReference>
<dbReference type="PATRIC" id="fig|37919.13.peg.7775"/>
<reference evidence="5 6" key="1">
    <citation type="submission" date="2014-07" db="EMBL/GenBank/DDBJ databases">
        <authorList>
            <person name="Zhang J.E."/>
            <person name="Yang H."/>
            <person name="Guo J."/>
            <person name="Deng Z."/>
            <person name="Luo H."/>
            <person name="Luo M."/>
            <person name="Zhao B."/>
        </authorList>
    </citation>
    <scope>NUCLEOTIDE SEQUENCE [LARGE SCALE GENOMIC DNA]</scope>
    <source>
        <strain evidence="5 6">1CP</strain>
        <plasmid evidence="6">Plasmid pr1cp1</plasmid>
    </source>
</reference>
<dbReference type="GO" id="GO:0016491">
    <property type="term" value="F:oxidoreductase activity"/>
    <property type="evidence" value="ECO:0007669"/>
    <property type="project" value="UniProtKB-KW"/>
</dbReference>
<dbReference type="PRINTS" id="PR00080">
    <property type="entry name" value="SDRFAMILY"/>
</dbReference>
<dbReference type="PRINTS" id="PR00081">
    <property type="entry name" value="GDHRDH"/>
</dbReference>
<accession>A0A1B1KHA2</accession>
<dbReference type="EC" id="1.-.-.-" evidence="5"/>
<dbReference type="InterPro" id="IPR036291">
    <property type="entry name" value="NAD(P)-bd_dom_sf"/>
</dbReference>
<dbReference type="PANTHER" id="PTHR24321">
    <property type="entry name" value="DEHYDROGENASES, SHORT CHAIN"/>
    <property type="match status" value="1"/>
</dbReference>
<keyword evidence="2 5" id="KW-0560">Oxidoreductase</keyword>
<dbReference type="CDD" id="cd05233">
    <property type="entry name" value="SDR_c"/>
    <property type="match status" value="1"/>
</dbReference>
<name>A0A1B1KHA2_RHOOP</name>
<geneLocation type="plasmid" evidence="6">
    <name>pr1cp1</name>
</geneLocation>
<evidence type="ECO:0000256" key="2">
    <source>
        <dbReference type="ARBA" id="ARBA00023002"/>
    </source>
</evidence>
<keyword evidence="5" id="KW-0614">Plasmid</keyword>
<sequence>MTEKLAGKVALITGAARGQGRSHALRLAEQGANIIALDICSQIDSIPYPLATPEDLAETVSEVEARNRKIFAKQVDVRDRTALRAAINEATDSLGPIDIILANAGVAPQGVEGVPDETVFRDVIDINLIGLWNTVHAGVPSMLAAERGGSIVLTSSVQGLKGTGGDGSAAEEAYIASKHGVVGLMRAFAYWLSPHHIRVNSVHPTGVATPMVAGNAAMERWLENSVGGKDIIANLIPVDLVETRDVTDAVAWLVSDESRYVTGTCLPVDAGVLAR</sequence>
<keyword evidence="3" id="KW-0520">NAD</keyword>
<evidence type="ECO:0000256" key="3">
    <source>
        <dbReference type="ARBA" id="ARBA00023027"/>
    </source>
</evidence>